<feature type="transmembrane region" description="Helical" evidence="6">
    <location>
        <begin position="20"/>
        <end position="43"/>
    </location>
</feature>
<feature type="transmembrane region" description="Helical" evidence="6">
    <location>
        <begin position="111"/>
        <end position="133"/>
    </location>
</feature>
<gene>
    <name evidence="8" type="ORF">EIC27_01995</name>
</gene>
<reference evidence="9" key="1">
    <citation type="submission" date="2018-11" db="EMBL/GenBank/DDBJ databases">
        <title>Phylogenetic, genomic, and biogeographic characterization of a novel and ubiquitous marine invertebrate-associated Rickettsiales parasite, Candidatus Marinoinvertebrata rohwerii, gen. nov., sp. nov.</title>
        <authorList>
            <person name="Klinges J.G."/>
            <person name="Rosales S.M."/>
            <person name="Mcminds R."/>
            <person name="Shaver E.C."/>
            <person name="Shantz A."/>
            <person name="Peters E.C."/>
            <person name="Burkepile D.E."/>
            <person name="Silliman B.R."/>
            <person name="Vega Thurber R.L."/>
        </authorList>
    </citation>
    <scope>NUCLEOTIDE SEQUENCE [LARGE SCALE GENOMIC DNA]</scope>
    <source>
        <strain evidence="9">a_cerv_44</strain>
    </source>
</reference>
<feature type="transmembrane region" description="Helical" evidence="6">
    <location>
        <begin position="86"/>
        <end position="105"/>
    </location>
</feature>
<evidence type="ECO:0000256" key="2">
    <source>
        <dbReference type="ARBA" id="ARBA00022448"/>
    </source>
</evidence>
<dbReference type="Gene3D" id="1.20.1720.10">
    <property type="entry name" value="Multidrug resistance protein D"/>
    <property type="match status" value="1"/>
</dbReference>
<dbReference type="InterPro" id="IPR005829">
    <property type="entry name" value="Sugar_transporter_CS"/>
</dbReference>
<name>A0A3R9XYX8_9RICK</name>
<feature type="transmembrane region" description="Helical" evidence="6">
    <location>
        <begin position="55"/>
        <end position="74"/>
    </location>
</feature>
<dbReference type="Proteomes" id="UP000279470">
    <property type="component" value="Unassembled WGS sequence"/>
</dbReference>
<comment type="caution">
    <text evidence="8">The sequence shown here is derived from an EMBL/GenBank/DDBJ whole genome shotgun (WGS) entry which is preliminary data.</text>
</comment>
<feature type="domain" description="Major facilitator superfamily (MFS) profile" evidence="7">
    <location>
        <begin position="20"/>
        <end position="222"/>
    </location>
</feature>
<evidence type="ECO:0000256" key="6">
    <source>
        <dbReference type="SAM" id="Phobius"/>
    </source>
</evidence>
<protein>
    <submittedName>
        <fullName evidence="8">MFS transporter</fullName>
    </submittedName>
</protein>
<dbReference type="PRINTS" id="PR01036">
    <property type="entry name" value="TCRTETB"/>
</dbReference>
<dbReference type="InterPro" id="IPR020846">
    <property type="entry name" value="MFS_dom"/>
</dbReference>
<dbReference type="Pfam" id="PF07690">
    <property type="entry name" value="MFS_1"/>
    <property type="match status" value="1"/>
</dbReference>
<dbReference type="RefSeq" id="WP_126044483.1">
    <property type="nucleotide sequence ID" value="NZ_RXFM01000017.1"/>
</dbReference>
<keyword evidence="3 6" id="KW-0812">Transmembrane</keyword>
<feature type="transmembrane region" description="Helical" evidence="6">
    <location>
        <begin position="172"/>
        <end position="194"/>
    </location>
</feature>
<organism evidence="8 9">
    <name type="scientific">Candidatus Aquarickettsia rohweri</name>
    <dbReference type="NCBI Taxonomy" id="2602574"/>
    <lineage>
        <taxon>Bacteria</taxon>
        <taxon>Pseudomonadati</taxon>
        <taxon>Pseudomonadota</taxon>
        <taxon>Alphaproteobacteria</taxon>
        <taxon>Rickettsiales</taxon>
        <taxon>Candidatus Midichloriaceae</taxon>
        <taxon>Candidatus Aquarickettsia</taxon>
    </lineage>
</organism>
<dbReference type="GO" id="GO:0022857">
    <property type="term" value="F:transmembrane transporter activity"/>
    <property type="evidence" value="ECO:0007669"/>
    <property type="project" value="InterPro"/>
</dbReference>
<comment type="subcellular location">
    <subcellularLocation>
        <location evidence="1">Cell inner membrane</location>
        <topology evidence="1">Multi-pass membrane protein</topology>
    </subcellularLocation>
</comment>
<dbReference type="OrthoDB" id="9771737at2"/>
<dbReference type="PROSITE" id="PS50850">
    <property type="entry name" value="MFS"/>
    <property type="match status" value="1"/>
</dbReference>
<accession>A0A3R9XYX8</accession>
<dbReference type="PANTHER" id="PTHR42718">
    <property type="entry name" value="MAJOR FACILITATOR SUPERFAMILY MULTIDRUG TRANSPORTER MFSC"/>
    <property type="match status" value="1"/>
</dbReference>
<dbReference type="InterPro" id="IPR036259">
    <property type="entry name" value="MFS_trans_sf"/>
</dbReference>
<dbReference type="SUPFAM" id="SSF103473">
    <property type="entry name" value="MFS general substrate transporter"/>
    <property type="match status" value="1"/>
</dbReference>
<keyword evidence="5 6" id="KW-0472">Membrane</keyword>
<evidence type="ECO:0000256" key="5">
    <source>
        <dbReference type="ARBA" id="ARBA00023136"/>
    </source>
</evidence>
<keyword evidence="4 6" id="KW-1133">Transmembrane helix</keyword>
<evidence type="ECO:0000256" key="1">
    <source>
        <dbReference type="ARBA" id="ARBA00004429"/>
    </source>
</evidence>
<dbReference type="GO" id="GO:0005886">
    <property type="term" value="C:plasma membrane"/>
    <property type="evidence" value="ECO:0007669"/>
    <property type="project" value="UniProtKB-SubCell"/>
</dbReference>
<evidence type="ECO:0000256" key="4">
    <source>
        <dbReference type="ARBA" id="ARBA00022989"/>
    </source>
</evidence>
<proteinExistence type="predicted"/>
<dbReference type="AlphaFoldDB" id="A0A3R9XYX8"/>
<keyword evidence="9" id="KW-1185">Reference proteome</keyword>
<evidence type="ECO:0000313" key="8">
    <source>
        <dbReference type="EMBL" id="RST70071.1"/>
    </source>
</evidence>
<evidence type="ECO:0000259" key="7">
    <source>
        <dbReference type="PROSITE" id="PS50850"/>
    </source>
</evidence>
<feature type="transmembrane region" description="Helical" evidence="6">
    <location>
        <begin position="145"/>
        <end position="166"/>
    </location>
</feature>
<dbReference type="PROSITE" id="PS00216">
    <property type="entry name" value="SUGAR_TRANSPORT_1"/>
    <property type="match status" value="1"/>
</dbReference>
<keyword evidence="2" id="KW-0813">Transport</keyword>
<evidence type="ECO:0000313" key="9">
    <source>
        <dbReference type="Proteomes" id="UP000279470"/>
    </source>
</evidence>
<dbReference type="PANTHER" id="PTHR42718:SF9">
    <property type="entry name" value="MAJOR FACILITATOR SUPERFAMILY MULTIDRUG TRANSPORTER MFSC"/>
    <property type="match status" value="1"/>
</dbReference>
<dbReference type="EMBL" id="RXFM01000017">
    <property type="protein sequence ID" value="RST70071.1"/>
    <property type="molecule type" value="Genomic_DNA"/>
</dbReference>
<sequence>MSKLTQNHSQGNKNSNKVLITVFIMITTIMQVMDMTIANVALPHIKGSLSASKDQISWILTSYIISAAIMTQPISWLADRFGRKKIFLISVIGFTISSALCGLSTSIIEIVIFRILQGIFGAALVPLSCSILLDINPKEKHGSAMAIWGVGVMIGPIIGPVVGGYLTEYYNWRWVFYINVPLGIISSFGIIYCLPESKIIKKSFNFIGFSLLSISIASLRKR</sequence>
<evidence type="ECO:0000256" key="3">
    <source>
        <dbReference type="ARBA" id="ARBA00022692"/>
    </source>
</evidence>
<dbReference type="InterPro" id="IPR011701">
    <property type="entry name" value="MFS"/>
</dbReference>